<evidence type="ECO:0000313" key="2">
    <source>
        <dbReference type="Proteomes" id="UP001144313"/>
    </source>
</evidence>
<organism evidence="1 2">
    <name type="scientific">Glycomyces algeriensis</name>
    <dbReference type="NCBI Taxonomy" id="256037"/>
    <lineage>
        <taxon>Bacteria</taxon>
        <taxon>Bacillati</taxon>
        <taxon>Actinomycetota</taxon>
        <taxon>Actinomycetes</taxon>
        <taxon>Glycomycetales</taxon>
        <taxon>Glycomycetaceae</taxon>
        <taxon>Glycomyces</taxon>
    </lineage>
</organism>
<proteinExistence type="predicted"/>
<dbReference type="AlphaFoldDB" id="A0A9W6G8R5"/>
<comment type="caution">
    <text evidence="1">The sequence shown here is derived from an EMBL/GenBank/DDBJ whole genome shotgun (WGS) entry which is preliminary data.</text>
</comment>
<dbReference type="EMBL" id="BSDT01000001">
    <property type="protein sequence ID" value="GLI42362.1"/>
    <property type="molecule type" value="Genomic_DNA"/>
</dbReference>
<evidence type="ECO:0000313" key="1">
    <source>
        <dbReference type="EMBL" id="GLI42362.1"/>
    </source>
</evidence>
<reference evidence="1" key="1">
    <citation type="submission" date="2022-12" db="EMBL/GenBank/DDBJ databases">
        <title>Reference genome sequencing for broad-spectrum identification of bacterial and archaeal isolates by mass spectrometry.</title>
        <authorList>
            <person name="Sekiguchi Y."/>
            <person name="Tourlousse D.M."/>
        </authorList>
    </citation>
    <scope>NUCLEOTIDE SEQUENCE</scope>
    <source>
        <strain evidence="1">LLR39Z86</strain>
    </source>
</reference>
<accession>A0A9W6G8R5</accession>
<gene>
    <name evidence="1" type="ORF">GALLR39Z86_22120</name>
</gene>
<name>A0A9W6G8R5_9ACTN</name>
<sequence>MGPMVIARRPISHGERKLSAAHRSRVRMDARVLLRARSGLGEGAEAAGPGGAPELRCFGRTTATSLSVIRFWDLSEGVGS</sequence>
<dbReference type="Proteomes" id="UP001144313">
    <property type="component" value="Unassembled WGS sequence"/>
</dbReference>
<keyword evidence="2" id="KW-1185">Reference proteome</keyword>
<protein>
    <submittedName>
        <fullName evidence="1">Uncharacterized protein</fullName>
    </submittedName>
</protein>